<dbReference type="Proteomes" id="UP000195991">
    <property type="component" value="Unassembled WGS sequence"/>
</dbReference>
<sequence length="35" mass="3750">MEPGGEAGGYAGLQQQSGFDENGKRTLHFAINIKK</sequence>
<feature type="region of interest" description="Disordered" evidence="1">
    <location>
        <begin position="1"/>
        <end position="22"/>
    </location>
</feature>
<feature type="compositionally biased region" description="Gly residues" evidence="1">
    <location>
        <begin position="1"/>
        <end position="11"/>
    </location>
</feature>
<dbReference type="EMBL" id="FMBI01000030">
    <property type="protein sequence ID" value="SCC37652.1"/>
    <property type="molecule type" value="Genomic_DNA"/>
</dbReference>
<gene>
    <name evidence="2" type="ORF">BTT61001_02833</name>
</gene>
<proteinExistence type="predicted"/>
<evidence type="ECO:0000313" key="2">
    <source>
        <dbReference type="EMBL" id="SCC37652.1"/>
    </source>
</evidence>
<accession>A0A1C4E276</accession>
<dbReference type="AlphaFoldDB" id="A0A1C4E276"/>
<evidence type="ECO:0000256" key="1">
    <source>
        <dbReference type="SAM" id="MobiDB-lite"/>
    </source>
</evidence>
<name>A0A1C4E276_BACTU</name>
<organism evidence="2 3">
    <name type="scientific">Bacillus thuringiensis</name>
    <dbReference type="NCBI Taxonomy" id="1428"/>
    <lineage>
        <taxon>Bacteria</taxon>
        <taxon>Bacillati</taxon>
        <taxon>Bacillota</taxon>
        <taxon>Bacilli</taxon>
        <taxon>Bacillales</taxon>
        <taxon>Bacillaceae</taxon>
        <taxon>Bacillus</taxon>
        <taxon>Bacillus cereus group</taxon>
    </lineage>
</organism>
<reference evidence="2 3" key="1">
    <citation type="submission" date="2016-08" db="EMBL/GenBank/DDBJ databases">
        <authorList>
            <person name="Seilhamer J.J."/>
        </authorList>
    </citation>
    <scope>NUCLEOTIDE SEQUENCE [LARGE SCALE GENOMIC DNA]</scope>
    <source>
        <strain evidence="2 3">IEBC_T61001</strain>
    </source>
</reference>
<protein>
    <submittedName>
        <fullName evidence="2">Uncharacterized protein</fullName>
    </submittedName>
</protein>
<evidence type="ECO:0000313" key="3">
    <source>
        <dbReference type="Proteomes" id="UP000195991"/>
    </source>
</evidence>